<feature type="transmembrane region" description="Helical" evidence="2">
    <location>
        <begin position="246"/>
        <end position="263"/>
    </location>
</feature>
<dbReference type="CDD" id="cd05827">
    <property type="entry name" value="Sortase_C"/>
    <property type="match status" value="1"/>
</dbReference>
<keyword evidence="1" id="KW-0378">Hydrolase</keyword>
<sequence length="269" mass="30295">MMTRKKLLVKGLFIIGLLICSYPIVSNLIEGYYQKNIIETYSESVCNKETNDLENEYRKGVEYNEALYSVQTPNSNKNSILNEDSYNNILNMGNGVMGSIEIPKINVNLPIYHGTSDEVLSVGVGHVFGSSLPIGEANTRSVLTGHRGLPSAKLFTRLDELDKGDLFFIRVLDKTLAYKVFDIKVITPEDINSIRTEKGRDLVSLITCTPYGINTHRLVVTGERVPFVQSEHDDIKPNSLSFRERLFIGIPLIFIFLVGVLKIKKMKFN</sequence>
<dbReference type="NCBIfam" id="TIGR01076">
    <property type="entry name" value="sortase_fam"/>
    <property type="match status" value="1"/>
</dbReference>
<keyword evidence="2" id="KW-0472">Membrane</keyword>
<keyword evidence="2" id="KW-1133">Transmembrane helix</keyword>
<keyword evidence="2" id="KW-0812">Transmembrane</keyword>
<name>A0ABS7KZT2_CLOSR</name>
<reference evidence="3 4" key="1">
    <citation type="journal article" date="2021" name="Cell Host Microbe">
        <title>in vivo commensal control of Clostridioides difficile virulence.</title>
        <authorList>
            <person name="Girinathan B.P."/>
            <person name="Dibenedetto N."/>
            <person name="Worley J.N."/>
            <person name="Peltier J."/>
            <person name="Arrieta-Ortiz M.L."/>
            <person name="Rupa Christinal Immanuel S."/>
            <person name="Lavin R."/>
            <person name="Delaney M.L."/>
            <person name="Cummins C."/>
            <person name="Hoffmann M."/>
            <person name="Luo Y."/>
            <person name="Gonzalez-Escalona N."/>
            <person name="Allard M."/>
            <person name="Onderdonk A.B."/>
            <person name="Gerber G.K."/>
            <person name="Sonenshein A.L."/>
            <person name="Baliga N."/>
            <person name="Dupuy B."/>
            <person name="Bry L."/>
        </authorList>
    </citation>
    <scope>NUCLEOTIDE SEQUENCE [LARGE SCALE GENOMIC DNA]</scope>
    <source>
        <strain evidence="3 4">DSM 599</strain>
    </source>
</reference>
<accession>A0ABS7KZT2</accession>
<dbReference type="EMBL" id="JAIKTU010000010">
    <property type="protein sequence ID" value="MBY0756314.1"/>
    <property type="molecule type" value="Genomic_DNA"/>
</dbReference>
<gene>
    <name evidence="3" type="ORF">K5V21_12735</name>
</gene>
<proteinExistence type="predicted"/>
<evidence type="ECO:0000256" key="2">
    <source>
        <dbReference type="SAM" id="Phobius"/>
    </source>
</evidence>
<organism evidence="3 4">
    <name type="scientific">Clostridium sardiniense</name>
    <name type="common">Clostridium absonum</name>
    <dbReference type="NCBI Taxonomy" id="29369"/>
    <lineage>
        <taxon>Bacteria</taxon>
        <taxon>Bacillati</taxon>
        <taxon>Bacillota</taxon>
        <taxon>Clostridia</taxon>
        <taxon>Eubacteriales</taxon>
        <taxon>Clostridiaceae</taxon>
        <taxon>Clostridium</taxon>
    </lineage>
</organism>
<keyword evidence="4" id="KW-1185">Reference proteome</keyword>
<feature type="transmembrane region" description="Helical" evidence="2">
    <location>
        <begin position="7"/>
        <end position="25"/>
    </location>
</feature>
<dbReference type="InterPro" id="IPR005754">
    <property type="entry name" value="Sortase"/>
</dbReference>
<evidence type="ECO:0000313" key="4">
    <source>
        <dbReference type="Proteomes" id="UP001299068"/>
    </source>
</evidence>
<protein>
    <submittedName>
        <fullName evidence="3">Class C sortase</fullName>
    </submittedName>
</protein>
<dbReference type="Pfam" id="PF04203">
    <property type="entry name" value="Sortase"/>
    <property type="match status" value="1"/>
</dbReference>
<dbReference type="NCBIfam" id="NF033745">
    <property type="entry name" value="class_C_sortase"/>
    <property type="match status" value="1"/>
</dbReference>
<dbReference type="Gene3D" id="2.40.260.10">
    <property type="entry name" value="Sortase"/>
    <property type="match status" value="1"/>
</dbReference>
<dbReference type="SUPFAM" id="SSF63817">
    <property type="entry name" value="Sortase"/>
    <property type="match status" value="1"/>
</dbReference>
<dbReference type="InterPro" id="IPR042002">
    <property type="entry name" value="Sortase_C"/>
</dbReference>
<evidence type="ECO:0000313" key="3">
    <source>
        <dbReference type="EMBL" id="MBY0756314.1"/>
    </source>
</evidence>
<dbReference type="InterPro" id="IPR023365">
    <property type="entry name" value="Sortase_dom-sf"/>
</dbReference>
<evidence type="ECO:0000256" key="1">
    <source>
        <dbReference type="ARBA" id="ARBA00022801"/>
    </source>
</evidence>
<comment type="caution">
    <text evidence="3">The sequence shown here is derived from an EMBL/GenBank/DDBJ whole genome shotgun (WGS) entry which is preliminary data.</text>
</comment>
<dbReference type="Proteomes" id="UP001299068">
    <property type="component" value="Unassembled WGS sequence"/>
</dbReference>